<organism evidence="1">
    <name type="scientific">uncultured Solirubrobacteraceae bacterium</name>
    <dbReference type="NCBI Taxonomy" id="1162706"/>
    <lineage>
        <taxon>Bacteria</taxon>
        <taxon>Bacillati</taxon>
        <taxon>Actinomycetota</taxon>
        <taxon>Thermoleophilia</taxon>
        <taxon>Solirubrobacterales</taxon>
        <taxon>Solirubrobacteraceae</taxon>
        <taxon>environmental samples</taxon>
    </lineage>
</organism>
<dbReference type="EMBL" id="CADCVR010000043">
    <property type="protein sequence ID" value="CAA9490933.1"/>
    <property type="molecule type" value="Genomic_DNA"/>
</dbReference>
<gene>
    <name evidence="1" type="ORF">AVDCRST_MAG53-1451</name>
</gene>
<accession>A0A6J4S6I0</accession>
<protein>
    <submittedName>
        <fullName evidence="1">Uncharacterized protein</fullName>
    </submittedName>
</protein>
<proteinExistence type="predicted"/>
<name>A0A6J4S6I0_9ACTN</name>
<reference evidence="1" key="1">
    <citation type="submission" date="2020-02" db="EMBL/GenBank/DDBJ databases">
        <authorList>
            <person name="Meier V. D."/>
        </authorList>
    </citation>
    <scope>NUCLEOTIDE SEQUENCE</scope>
    <source>
        <strain evidence="1">AVDCRST_MAG53</strain>
    </source>
</reference>
<sequence>MAVPSQDPEPHPNATPCADCGHVWFAGERQHVYVGVQDRTAAHGEEQEVVCVLCRQARQRPPSAERWSW</sequence>
<dbReference type="AlphaFoldDB" id="A0A6J4S6I0"/>
<evidence type="ECO:0000313" key="1">
    <source>
        <dbReference type="EMBL" id="CAA9490933.1"/>
    </source>
</evidence>